<evidence type="ECO:0000313" key="1">
    <source>
        <dbReference type="EMBL" id="MCQ8104320.1"/>
    </source>
</evidence>
<dbReference type="Proteomes" id="UP001524499">
    <property type="component" value="Unassembled WGS sequence"/>
</dbReference>
<sequence>MNRLPESVNLQFNQLFAAIGQAGDDLKMATAEASIAGDFALVSANIEHYKQLQALEMEIKNCLNNFGNSSSLQTADKPFHKRSRRRSRKAGTRMRVRIAGRVIEQGTIAETFVETLKVFGLDKVAKLNKVVTSIPLMGRQPTNGYQAQRQVNGWYITTHVNKITATTVLEEIGQALNMPVKVEFADW</sequence>
<proteinExistence type="predicted"/>
<organism evidence="1 2">
    <name type="scientific">Methylomonas subterranea</name>
    <dbReference type="NCBI Taxonomy" id="2952225"/>
    <lineage>
        <taxon>Bacteria</taxon>
        <taxon>Pseudomonadati</taxon>
        <taxon>Pseudomonadota</taxon>
        <taxon>Gammaproteobacteria</taxon>
        <taxon>Methylococcales</taxon>
        <taxon>Methylococcaceae</taxon>
        <taxon>Methylomonas</taxon>
    </lineage>
</organism>
<dbReference type="RefSeq" id="WP_256602112.1">
    <property type="nucleotide sequence ID" value="NZ_JANIBJ010000015.1"/>
</dbReference>
<evidence type="ECO:0000313" key="2">
    <source>
        <dbReference type="Proteomes" id="UP001524499"/>
    </source>
</evidence>
<comment type="caution">
    <text evidence="1">The sequence shown here is derived from an EMBL/GenBank/DDBJ whole genome shotgun (WGS) entry which is preliminary data.</text>
</comment>
<accession>A0ABT1TFS6</accession>
<keyword evidence="2" id="KW-1185">Reference proteome</keyword>
<gene>
    <name evidence="1" type="ORF">NP590_09410</name>
</gene>
<reference evidence="1 2" key="1">
    <citation type="submission" date="2022-07" db="EMBL/GenBank/DDBJ databases">
        <title>Methylomonas rivi sp. nov., Methylomonas rosea sp. nov., Methylomonas aureus sp. nov. and Methylomonas subterranea sp. nov., four novel methanotrophs isolated from a freshwater creek and the deep terrestrial subsurface.</title>
        <authorList>
            <person name="Abin C."/>
            <person name="Sankaranarayanan K."/>
            <person name="Garner C."/>
            <person name="Sindelar R."/>
            <person name="Kotary K."/>
            <person name="Garner R."/>
            <person name="Barclay S."/>
            <person name="Lawson P."/>
            <person name="Krumholz L."/>
        </authorList>
    </citation>
    <scope>NUCLEOTIDE SEQUENCE [LARGE SCALE GENOMIC DNA]</scope>
    <source>
        <strain evidence="1 2">SURF-2</strain>
    </source>
</reference>
<protein>
    <submittedName>
        <fullName evidence="1">Uncharacterized protein</fullName>
    </submittedName>
</protein>
<dbReference type="EMBL" id="JANIBJ010000015">
    <property type="protein sequence ID" value="MCQ8104320.1"/>
    <property type="molecule type" value="Genomic_DNA"/>
</dbReference>
<name>A0ABT1TFS6_9GAMM</name>